<organism evidence="2 3">
    <name type="scientific">Exaiptasia diaphana</name>
    <name type="common">Tropical sea anemone</name>
    <name type="synonym">Aiptasia pulchella</name>
    <dbReference type="NCBI Taxonomy" id="2652724"/>
    <lineage>
        <taxon>Eukaryota</taxon>
        <taxon>Metazoa</taxon>
        <taxon>Cnidaria</taxon>
        <taxon>Anthozoa</taxon>
        <taxon>Hexacorallia</taxon>
        <taxon>Actiniaria</taxon>
        <taxon>Aiptasiidae</taxon>
        <taxon>Exaiptasia</taxon>
    </lineage>
</organism>
<accession>A0A913YY24</accession>
<dbReference type="KEGG" id="epa:114576599"/>
<evidence type="ECO:0000256" key="1">
    <source>
        <dbReference type="SAM" id="SignalP"/>
    </source>
</evidence>
<dbReference type="RefSeq" id="XP_028519372.1">
    <property type="nucleotide sequence ID" value="XM_028663571.1"/>
</dbReference>
<keyword evidence="1" id="KW-0732">Signal</keyword>
<name>A0A913YY24_EXADI</name>
<feature type="chain" id="PRO_5037823639" evidence="1">
    <location>
        <begin position="18"/>
        <end position="123"/>
    </location>
</feature>
<dbReference type="GeneID" id="114576599"/>
<dbReference type="EnsemblMetazoa" id="XM_028663571.1">
    <property type="protein sequence ID" value="XP_028519372.1"/>
    <property type="gene ID" value="LOC114576599"/>
</dbReference>
<evidence type="ECO:0000313" key="2">
    <source>
        <dbReference type="EnsemblMetazoa" id="XP_028519372.1"/>
    </source>
</evidence>
<feature type="signal peptide" evidence="1">
    <location>
        <begin position="1"/>
        <end position="17"/>
    </location>
</feature>
<proteinExistence type="predicted"/>
<evidence type="ECO:0000313" key="3">
    <source>
        <dbReference type="Proteomes" id="UP000887567"/>
    </source>
</evidence>
<dbReference type="AlphaFoldDB" id="A0A913YY24"/>
<reference evidence="2" key="1">
    <citation type="submission" date="2022-11" db="UniProtKB">
        <authorList>
            <consortium name="EnsemblMetazoa"/>
        </authorList>
    </citation>
    <scope>IDENTIFICATION</scope>
</reference>
<dbReference type="Proteomes" id="UP000887567">
    <property type="component" value="Unplaced"/>
</dbReference>
<sequence length="123" mass="14068">MAALWIRFLVLIVAAEARFTRRCNVKDSMTVHPERPRAAPPGYHFISSFTSRLMSRFKVNRDVNAFAALFDRKMKCQEQILIPVAWHVLLSSDGTGNVIMATVDKQMQVLNDAYQNAGFYFKL</sequence>
<protein>
    <submittedName>
        <fullName evidence="2">Uncharacterized protein</fullName>
    </submittedName>
</protein>
<keyword evidence="3" id="KW-1185">Reference proteome</keyword>